<feature type="region of interest" description="Disordered" evidence="1">
    <location>
        <begin position="251"/>
        <end position="270"/>
    </location>
</feature>
<feature type="region of interest" description="Disordered" evidence="1">
    <location>
        <begin position="53"/>
        <end position="73"/>
    </location>
</feature>
<keyword evidence="4" id="KW-1185">Reference proteome</keyword>
<accession>A0A0C9X420</accession>
<name>A0A0C9X420_9AGAR</name>
<dbReference type="EMBL" id="KN838912">
    <property type="protein sequence ID" value="KIJ92406.1"/>
    <property type="molecule type" value="Genomic_DNA"/>
</dbReference>
<evidence type="ECO:0000256" key="1">
    <source>
        <dbReference type="SAM" id="MobiDB-lite"/>
    </source>
</evidence>
<dbReference type="Proteomes" id="UP000054477">
    <property type="component" value="Unassembled WGS sequence"/>
</dbReference>
<evidence type="ECO:0000313" key="3">
    <source>
        <dbReference type="EMBL" id="KIJ92406.1"/>
    </source>
</evidence>
<proteinExistence type="predicted"/>
<dbReference type="PANTHER" id="PTHR33096:SF1">
    <property type="entry name" value="CXC1-LIKE CYSTEINE CLUSTER ASSOCIATED WITH KDZ TRANSPOSASES DOMAIN-CONTAINING PROTEIN"/>
    <property type="match status" value="1"/>
</dbReference>
<feature type="region of interest" description="Disordered" evidence="1">
    <location>
        <begin position="1304"/>
        <end position="1336"/>
    </location>
</feature>
<dbReference type="Pfam" id="PF18758">
    <property type="entry name" value="KDZ"/>
    <property type="match status" value="1"/>
</dbReference>
<dbReference type="Pfam" id="PF18803">
    <property type="entry name" value="CxC2"/>
    <property type="match status" value="1"/>
</dbReference>
<evidence type="ECO:0000259" key="2">
    <source>
        <dbReference type="Pfam" id="PF18803"/>
    </source>
</evidence>
<dbReference type="STRING" id="1095629.A0A0C9X420"/>
<feature type="domain" description="CxC2-like cysteine cluster KDZ transposase-associated" evidence="2">
    <location>
        <begin position="602"/>
        <end position="708"/>
    </location>
</feature>
<dbReference type="InterPro" id="IPR041457">
    <property type="entry name" value="CxC2_KDZ-assoc"/>
</dbReference>
<gene>
    <name evidence="3" type="ORF">K443DRAFT_13625</name>
</gene>
<dbReference type="InterPro" id="IPR040521">
    <property type="entry name" value="KDZ"/>
</dbReference>
<protein>
    <recommendedName>
        <fullName evidence="2">CxC2-like cysteine cluster KDZ transposase-associated domain-containing protein</fullName>
    </recommendedName>
</protein>
<organism evidence="3 4">
    <name type="scientific">Laccaria amethystina LaAM-08-1</name>
    <dbReference type="NCBI Taxonomy" id="1095629"/>
    <lineage>
        <taxon>Eukaryota</taxon>
        <taxon>Fungi</taxon>
        <taxon>Dikarya</taxon>
        <taxon>Basidiomycota</taxon>
        <taxon>Agaricomycotina</taxon>
        <taxon>Agaricomycetes</taxon>
        <taxon>Agaricomycetidae</taxon>
        <taxon>Agaricales</taxon>
        <taxon>Agaricineae</taxon>
        <taxon>Hydnangiaceae</taxon>
        <taxon>Laccaria</taxon>
    </lineage>
</organism>
<sequence length="1484" mass="169297">MGRPKLYNTPEEKLDARRATYKKYYDKNRVQICRRSRRAYKKKLKAVQKNPPCRIEPAVGSESATEPAVDSEDNEGLNALNRIAEAKENFELLTHGDKYAYLDSLVRDYTKTPDLAQTACDSTLEMWEGLMKGVQDVLGDVLQEYRCSTEYHDANNSVGKEYREVYYLLGEIAEFLLTASPGDLLDWHRSGVLGYQIFAEVKLATATLSQPNYSPLQSCPKKKYLSAAPTKLCEFFCLTLKPRSELEDLRRNGSKHLPPFPRGRKRGPDDRLRERGFEVWSLRFPDPEHEILVQEDLLDDSGYRAYITSLRKKWFKDKMRWYAFKFPEVGKDGPAPLKSVWVEEMNVVIQEMMKTLSLPPTSSTDCGALQAIYASLSIPSKTLVEHQSWDLVLDLCQMAKRKRKAKADFTVVRDSDDEADTSIPQAHTVRILENGLRILQTPRSPQKRSTRHQFSPDFGEWNPSADYTSIDWSSHPLDEILEQQEEIGDSPVTVAAKVATKCYPTSDAPLREWAGQNKQYPGFREEYLLEFLRLEGRGDGHFSHGCTTCASKGCIDHPGVYRCEDCLGRSLHCLACCLERHKHLPFHIIHKWNGTYFEKVSLKTMGLRIQLGHVDTPCVAPQPGHKDFIVIHTNGIHYVAVDFCGCEHRTTSNRQQLLRAEWFPATVHQPQTCATLRVLEHFHVLTLTGKLSAHEFYKALECLTDNTELGIPKTRYKSFMRMVHMFRHLKLMKRGGRGNLPGGLMSTQPGDLAPDCAACPRPGVNLPDDWQAISAEWKFLYMLIIAMDANFRLKNLMRSTISKDPGLHTGFAFFPEDGPYRKHILKYASQKDISNCSGFKTLAHAETKFSAGMRSTGVGMALCARHEVVRAGGVGDLQKGERYCNMDFILLSALAPLLVASVFVSYDIACQFKLKFEEWMLDLPSHLQLPQDVDIGWGIPKCHCPMHKLPCQAPHSLNFKPGVGRTDGEGIERSWSELNRVANSTKEMGPGSRHDTLDDHLGHHNFRKYVGLGRSLHSRLVLATSEWKRQQKLFDEFTQSLRVQPGLEKDWTDMVLAWEKDPTQKNPYVSLVSHASQNEVKKQLLEEEKRSLQAGVPQIHATGPTAFILMGLLVEETQQRIAWDARHSQELTTIQENEIQRRRLLLLRQLKQFRNLQTLYMPAASLMLDEAEELQGQLPDEERSCLDVEHQTLWLPSALPPIHRKHNCNQRLIEVEAQLRQAQCNDILDKIRSLQRGRLSFISFRNRHVRGQNPSTRARDTIDRLEDKSKALALKYCNARSALYALLGPGEWEKELRELNHGDLTTPDGQEISIEDPNDPIGPDGRPLSMSKKKKRNVKLGLGEGKRATSWIWTSTTAIGDGTDRVLHEAIRIEWAKARARHLRWWEEVHLLQEEMRHVRKTLEWRATWWEERAEGWDELDEAAKEGVGAYASWQASIQRALHKQFSRLWDKPLIPLVSSDDTGEAPSAYVDPVLESLVEDDVE</sequence>
<dbReference type="HOGENOM" id="CLU_003703_13_0_1"/>
<dbReference type="OrthoDB" id="2804062at2759"/>
<reference evidence="3 4" key="1">
    <citation type="submission" date="2014-04" db="EMBL/GenBank/DDBJ databases">
        <authorList>
            <consortium name="DOE Joint Genome Institute"/>
            <person name="Kuo A."/>
            <person name="Kohler A."/>
            <person name="Nagy L.G."/>
            <person name="Floudas D."/>
            <person name="Copeland A."/>
            <person name="Barry K.W."/>
            <person name="Cichocki N."/>
            <person name="Veneault-Fourrey C."/>
            <person name="LaButti K."/>
            <person name="Lindquist E.A."/>
            <person name="Lipzen A."/>
            <person name="Lundell T."/>
            <person name="Morin E."/>
            <person name="Murat C."/>
            <person name="Sun H."/>
            <person name="Tunlid A."/>
            <person name="Henrissat B."/>
            <person name="Grigoriev I.V."/>
            <person name="Hibbett D.S."/>
            <person name="Martin F."/>
            <person name="Nordberg H.P."/>
            <person name="Cantor M.N."/>
            <person name="Hua S.X."/>
        </authorList>
    </citation>
    <scope>NUCLEOTIDE SEQUENCE [LARGE SCALE GENOMIC DNA]</scope>
    <source>
        <strain evidence="3 4">LaAM-08-1</strain>
    </source>
</reference>
<dbReference type="PANTHER" id="PTHR33096">
    <property type="entry name" value="CXC2 DOMAIN-CONTAINING PROTEIN"/>
    <property type="match status" value="1"/>
</dbReference>
<reference evidence="4" key="2">
    <citation type="submission" date="2015-01" db="EMBL/GenBank/DDBJ databases">
        <title>Evolutionary Origins and Diversification of the Mycorrhizal Mutualists.</title>
        <authorList>
            <consortium name="DOE Joint Genome Institute"/>
            <consortium name="Mycorrhizal Genomics Consortium"/>
            <person name="Kohler A."/>
            <person name="Kuo A."/>
            <person name="Nagy L.G."/>
            <person name="Floudas D."/>
            <person name="Copeland A."/>
            <person name="Barry K.W."/>
            <person name="Cichocki N."/>
            <person name="Veneault-Fourrey C."/>
            <person name="LaButti K."/>
            <person name="Lindquist E.A."/>
            <person name="Lipzen A."/>
            <person name="Lundell T."/>
            <person name="Morin E."/>
            <person name="Murat C."/>
            <person name="Riley R."/>
            <person name="Ohm R."/>
            <person name="Sun H."/>
            <person name="Tunlid A."/>
            <person name="Henrissat B."/>
            <person name="Grigoriev I.V."/>
            <person name="Hibbett D.S."/>
            <person name="Martin F."/>
        </authorList>
    </citation>
    <scope>NUCLEOTIDE SEQUENCE [LARGE SCALE GENOMIC DNA]</scope>
    <source>
        <strain evidence="4">LaAM-08-1</strain>
    </source>
</reference>
<evidence type="ECO:0000313" key="4">
    <source>
        <dbReference type="Proteomes" id="UP000054477"/>
    </source>
</evidence>